<evidence type="ECO:0000313" key="4">
    <source>
        <dbReference type="EMBL" id="CEK91754.1"/>
    </source>
</evidence>
<reference evidence="4" key="1">
    <citation type="submission" date="2014-12" db="EMBL/GenBank/DDBJ databases">
        <title>Insight into the proteome of Arion vulgaris.</title>
        <authorList>
            <person name="Aradska J."/>
            <person name="Bulat T."/>
            <person name="Smidak R."/>
            <person name="Sarate P."/>
            <person name="Gangsoo J."/>
            <person name="Sialana F."/>
            <person name="Bilban M."/>
            <person name="Lubec G."/>
        </authorList>
    </citation>
    <scope>NUCLEOTIDE SEQUENCE</scope>
    <source>
        <tissue evidence="4">Skin</tissue>
    </source>
</reference>
<dbReference type="Pfam" id="PF00057">
    <property type="entry name" value="Ldl_recept_a"/>
    <property type="match status" value="1"/>
</dbReference>
<feature type="transmembrane region" description="Helical" evidence="3">
    <location>
        <begin position="161"/>
        <end position="183"/>
    </location>
</feature>
<proteinExistence type="predicted"/>
<dbReference type="CDD" id="cd00112">
    <property type="entry name" value="LDLa"/>
    <property type="match status" value="1"/>
</dbReference>
<dbReference type="SUPFAM" id="SSF57424">
    <property type="entry name" value="LDL receptor-like module"/>
    <property type="match status" value="1"/>
</dbReference>
<dbReference type="PROSITE" id="PS50068">
    <property type="entry name" value="LDLRA_2"/>
    <property type="match status" value="1"/>
</dbReference>
<dbReference type="SMART" id="SM00192">
    <property type="entry name" value="LDLa"/>
    <property type="match status" value="1"/>
</dbReference>
<comment type="caution">
    <text evidence="2">Lacks conserved residue(s) required for the propagation of feature annotation.</text>
</comment>
<dbReference type="Gene3D" id="4.10.400.10">
    <property type="entry name" value="Low-density Lipoprotein Receptor"/>
    <property type="match status" value="1"/>
</dbReference>
<dbReference type="InterPro" id="IPR002172">
    <property type="entry name" value="LDrepeatLR_classA_rpt"/>
</dbReference>
<feature type="non-terminal residue" evidence="4">
    <location>
        <position position="1"/>
    </location>
</feature>
<protein>
    <recommendedName>
        <fullName evidence="5">CUB domain-containing protein</fullName>
    </recommendedName>
</protein>
<keyword evidence="3" id="KW-0472">Membrane</keyword>
<evidence type="ECO:0000256" key="2">
    <source>
        <dbReference type="PROSITE-ProRule" id="PRU00124"/>
    </source>
</evidence>
<name>A0A0B7BEL6_9EUPU</name>
<organism evidence="4">
    <name type="scientific">Arion vulgaris</name>
    <dbReference type="NCBI Taxonomy" id="1028688"/>
    <lineage>
        <taxon>Eukaryota</taxon>
        <taxon>Metazoa</taxon>
        <taxon>Spiralia</taxon>
        <taxon>Lophotrochozoa</taxon>
        <taxon>Mollusca</taxon>
        <taxon>Gastropoda</taxon>
        <taxon>Heterobranchia</taxon>
        <taxon>Euthyneura</taxon>
        <taxon>Panpulmonata</taxon>
        <taxon>Eupulmonata</taxon>
        <taxon>Stylommatophora</taxon>
        <taxon>Helicina</taxon>
        <taxon>Arionoidea</taxon>
        <taxon>Arionidae</taxon>
        <taxon>Arion</taxon>
    </lineage>
</organism>
<gene>
    <name evidence="4" type="primary">ORF184758</name>
</gene>
<sequence>LVAPPGMRLFIHFLQLGISPNVDHPDRVHLFDVFSNNTRLTPKKGIYGKLDRTLSLFDGPGIQVKDYRTASSKMKVDYLGKISVKSPGFRLLITTFQDPSFGGDCPVRHFLCRHSWICIPLQVACDGNPNCGKDDGEDEKECDEYNTVTNLLAEYSLSRDIIVAILLPLAVFIAIVICIFMSAKRYIRQKINSPVLPVVHFTPKRDGQVRFAEETQTYAPPPYDLVLELPKR</sequence>
<dbReference type="AlphaFoldDB" id="A0A0B7BEL6"/>
<keyword evidence="3" id="KW-0812">Transmembrane</keyword>
<evidence type="ECO:0008006" key="5">
    <source>
        <dbReference type="Google" id="ProtNLM"/>
    </source>
</evidence>
<dbReference type="InterPro" id="IPR036055">
    <property type="entry name" value="LDL_receptor-like_sf"/>
</dbReference>
<keyword evidence="3" id="KW-1133">Transmembrane helix</keyword>
<dbReference type="EMBL" id="HACG01044889">
    <property type="protein sequence ID" value="CEK91754.1"/>
    <property type="molecule type" value="Transcribed_RNA"/>
</dbReference>
<evidence type="ECO:0000256" key="1">
    <source>
        <dbReference type="ARBA" id="ARBA00023157"/>
    </source>
</evidence>
<evidence type="ECO:0000256" key="3">
    <source>
        <dbReference type="SAM" id="Phobius"/>
    </source>
</evidence>
<accession>A0A0B7BEL6</accession>
<keyword evidence="1" id="KW-1015">Disulfide bond</keyword>
<feature type="non-terminal residue" evidence="4">
    <location>
        <position position="232"/>
    </location>
</feature>